<dbReference type="Proteomes" id="UP000264036">
    <property type="component" value="Unassembled WGS sequence"/>
</dbReference>
<organism evidence="2 3">
    <name type="scientific">Advenella kashmirensis</name>
    <dbReference type="NCBI Taxonomy" id="310575"/>
    <lineage>
        <taxon>Bacteria</taxon>
        <taxon>Pseudomonadati</taxon>
        <taxon>Pseudomonadota</taxon>
        <taxon>Betaproteobacteria</taxon>
        <taxon>Burkholderiales</taxon>
        <taxon>Alcaligenaceae</taxon>
    </lineage>
</organism>
<dbReference type="PANTHER" id="PTHR42993">
    <property type="entry name" value="MAOC-LIKE DEHYDRATASE DOMAIN-CONTAINING PROTEIN"/>
    <property type="match status" value="1"/>
</dbReference>
<evidence type="ECO:0000313" key="3">
    <source>
        <dbReference type="Proteomes" id="UP000264036"/>
    </source>
</evidence>
<dbReference type="InterPro" id="IPR002539">
    <property type="entry name" value="MaoC-like_dom"/>
</dbReference>
<feature type="domain" description="MaoC-like" evidence="1">
    <location>
        <begin position="31"/>
        <end position="137"/>
    </location>
</feature>
<dbReference type="AlphaFoldDB" id="A0A356LDG7"/>
<dbReference type="CDD" id="cd03450">
    <property type="entry name" value="NodN"/>
    <property type="match status" value="1"/>
</dbReference>
<dbReference type="InterPro" id="IPR039375">
    <property type="entry name" value="NodN-like"/>
</dbReference>
<dbReference type="EMBL" id="DOEK01000010">
    <property type="protein sequence ID" value="HBP28992.1"/>
    <property type="molecule type" value="Genomic_DNA"/>
</dbReference>
<protein>
    <submittedName>
        <fullName evidence="2">Oxidoreductase</fullName>
    </submittedName>
</protein>
<sequence length="175" mass="19262">MLTDILAMTTAPSSACAIQKFDCVAALDRFVGQPAIASAPLLIEQEMINRFAHVTHDNQWIHVDPERAKTQSPSQHTIAHGFLVLSLLTYWQTSCMAFPGAVMALNYGFDKIRFTAPVLAGSRVSASFALTQVTETKPAHARCTWEVTVNAENAPRPSVYAEWHILVQYEDGEAT</sequence>
<dbReference type="Pfam" id="PF01575">
    <property type="entry name" value="MaoC_dehydratas"/>
    <property type="match status" value="1"/>
</dbReference>
<dbReference type="PANTHER" id="PTHR42993:SF1">
    <property type="entry name" value="MAOC-LIKE DEHYDRATASE DOMAIN-CONTAINING PROTEIN"/>
    <property type="match status" value="1"/>
</dbReference>
<dbReference type="InterPro" id="IPR029069">
    <property type="entry name" value="HotDog_dom_sf"/>
</dbReference>
<gene>
    <name evidence="2" type="ORF">DD666_06195</name>
</gene>
<dbReference type="Gene3D" id="3.10.129.10">
    <property type="entry name" value="Hotdog Thioesterase"/>
    <property type="match status" value="1"/>
</dbReference>
<accession>A0A356LDG7</accession>
<evidence type="ECO:0000259" key="1">
    <source>
        <dbReference type="Pfam" id="PF01575"/>
    </source>
</evidence>
<dbReference type="SUPFAM" id="SSF54637">
    <property type="entry name" value="Thioesterase/thiol ester dehydrase-isomerase"/>
    <property type="match status" value="1"/>
</dbReference>
<name>A0A356LDG7_9BURK</name>
<proteinExistence type="predicted"/>
<reference evidence="2 3" key="1">
    <citation type="journal article" date="2018" name="Nat. Biotechnol.">
        <title>A standardized bacterial taxonomy based on genome phylogeny substantially revises the tree of life.</title>
        <authorList>
            <person name="Parks D.H."/>
            <person name="Chuvochina M."/>
            <person name="Waite D.W."/>
            <person name="Rinke C."/>
            <person name="Skarshewski A."/>
            <person name="Chaumeil P.A."/>
            <person name="Hugenholtz P."/>
        </authorList>
    </citation>
    <scope>NUCLEOTIDE SEQUENCE [LARGE SCALE GENOMIC DNA]</scope>
    <source>
        <strain evidence="2">UBA10707</strain>
    </source>
</reference>
<comment type="caution">
    <text evidence="2">The sequence shown here is derived from an EMBL/GenBank/DDBJ whole genome shotgun (WGS) entry which is preliminary data.</text>
</comment>
<evidence type="ECO:0000313" key="2">
    <source>
        <dbReference type="EMBL" id="HBP28992.1"/>
    </source>
</evidence>